<dbReference type="GO" id="GO:0003677">
    <property type="term" value="F:DNA binding"/>
    <property type="evidence" value="ECO:0007669"/>
    <property type="project" value="UniProtKB-KW"/>
</dbReference>
<dbReference type="SMART" id="SM00421">
    <property type="entry name" value="HTH_LUXR"/>
    <property type="match status" value="1"/>
</dbReference>
<dbReference type="EMBL" id="QPGB01000003">
    <property type="protein sequence ID" value="RCS57567.1"/>
    <property type="molecule type" value="Genomic_DNA"/>
</dbReference>
<dbReference type="InterPro" id="IPR016032">
    <property type="entry name" value="Sig_transdc_resp-reg_C-effctor"/>
</dbReference>
<dbReference type="PRINTS" id="PR00038">
    <property type="entry name" value="HTHLUXR"/>
</dbReference>
<comment type="caution">
    <text evidence="2">The sequence shown here is derived from an EMBL/GenBank/DDBJ whole genome shotgun (WGS) entry which is preliminary data.</text>
</comment>
<dbReference type="SUPFAM" id="SSF46894">
    <property type="entry name" value="C-terminal effector domain of the bipartite response regulators"/>
    <property type="match status" value="1"/>
</dbReference>
<dbReference type="Gene3D" id="3.40.50.2300">
    <property type="match status" value="1"/>
</dbReference>
<dbReference type="PROSITE" id="PS50043">
    <property type="entry name" value="HTH_LUXR_2"/>
    <property type="match status" value="1"/>
</dbReference>
<dbReference type="RefSeq" id="WP_114403050.1">
    <property type="nucleotide sequence ID" value="NZ_QPGB01000003.1"/>
</dbReference>
<proteinExistence type="predicted"/>
<accession>A0A368L1Z9</accession>
<feature type="domain" description="HTH luxR-type" evidence="1">
    <location>
        <begin position="191"/>
        <end position="256"/>
    </location>
</feature>
<dbReference type="Proteomes" id="UP000252357">
    <property type="component" value="Unassembled WGS sequence"/>
</dbReference>
<protein>
    <submittedName>
        <fullName evidence="2">DNA-binding response regulator</fullName>
    </submittedName>
</protein>
<dbReference type="AlphaFoldDB" id="A0A368L1Z9"/>
<sequence>MHIILADDQPLSRYALRHVIDSALTASLGNRRKIQFFEWEDIRHFPTLPAAAEEVWLVIDEHFQGQRMLDWIDATFNTPSSHHKPPPRPHKIILVCVQTESSQIGLAFKAGIDAYIARQQDVAAIQQAFVDIAAGKRVVCLAASVEVQAAPGANKSQEQSKPAGRPFVDVAHTTRAQKPFLQHRSVDNRHNLHQSLGLTARESDVLRLLADGYSNKQIALHLAITEHTVKVHLTKIFRALRVNSRAQALVYLMRNMAQQDPQAPD</sequence>
<dbReference type="PANTHER" id="PTHR45566:SF2">
    <property type="entry name" value="NARL SUBFAMILY"/>
    <property type="match status" value="1"/>
</dbReference>
<dbReference type="CDD" id="cd06170">
    <property type="entry name" value="LuxR_C_like"/>
    <property type="match status" value="1"/>
</dbReference>
<dbReference type="OrthoDB" id="3374006at2"/>
<keyword evidence="3" id="KW-1185">Reference proteome</keyword>
<organism evidence="2 3">
    <name type="scientific">Parvibium lacunae</name>
    <dbReference type="NCBI Taxonomy" id="1888893"/>
    <lineage>
        <taxon>Bacteria</taxon>
        <taxon>Pseudomonadati</taxon>
        <taxon>Pseudomonadota</taxon>
        <taxon>Betaproteobacteria</taxon>
        <taxon>Burkholderiales</taxon>
        <taxon>Alcaligenaceae</taxon>
        <taxon>Parvibium</taxon>
    </lineage>
</organism>
<gene>
    <name evidence="2" type="ORF">DU000_09000</name>
</gene>
<dbReference type="PANTHER" id="PTHR45566">
    <property type="entry name" value="HTH-TYPE TRANSCRIPTIONAL REGULATOR YHJB-RELATED"/>
    <property type="match status" value="1"/>
</dbReference>
<evidence type="ECO:0000259" key="1">
    <source>
        <dbReference type="PROSITE" id="PS50043"/>
    </source>
</evidence>
<dbReference type="Pfam" id="PF00196">
    <property type="entry name" value="GerE"/>
    <property type="match status" value="1"/>
</dbReference>
<reference evidence="2 3" key="1">
    <citation type="journal article" date="2018" name="Int. J. Syst. Evol. Microbiol.">
        <title>Parvibium lacunae gen. nov., sp. nov., a new member of the family Alcaligenaceae isolated from a freshwater pond.</title>
        <authorList>
            <person name="Chen W.M."/>
            <person name="Xie P.B."/>
            <person name="Hsu M.Y."/>
            <person name="Sheu S.Y."/>
        </authorList>
    </citation>
    <scope>NUCLEOTIDE SEQUENCE [LARGE SCALE GENOMIC DNA]</scope>
    <source>
        <strain evidence="2 3">KMB9</strain>
    </source>
</reference>
<evidence type="ECO:0000313" key="2">
    <source>
        <dbReference type="EMBL" id="RCS57567.1"/>
    </source>
</evidence>
<dbReference type="InterPro" id="IPR000792">
    <property type="entry name" value="Tscrpt_reg_LuxR_C"/>
</dbReference>
<dbReference type="GO" id="GO:0006355">
    <property type="term" value="P:regulation of DNA-templated transcription"/>
    <property type="evidence" value="ECO:0007669"/>
    <property type="project" value="InterPro"/>
</dbReference>
<name>A0A368L1Z9_9BURK</name>
<evidence type="ECO:0000313" key="3">
    <source>
        <dbReference type="Proteomes" id="UP000252357"/>
    </source>
</evidence>
<dbReference type="InterPro" id="IPR051015">
    <property type="entry name" value="EvgA-like"/>
</dbReference>
<keyword evidence="2" id="KW-0238">DNA-binding</keyword>